<evidence type="ECO:0000256" key="1">
    <source>
        <dbReference type="SAM" id="MobiDB-lite"/>
    </source>
</evidence>
<feature type="region of interest" description="Disordered" evidence="1">
    <location>
        <begin position="1"/>
        <end position="63"/>
    </location>
</feature>
<proteinExistence type="predicted"/>
<reference evidence="2" key="1">
    <citation type="submission" date="2021-01" db="EMBL/GenBank/DDBJ databases">
        <authorList>
            <person name="Corre E."/>
            <person name="Pelletier E."/>
            <person name="Niang G."/>
            <person name="Scheremetjew M."/>
            <person name="Finn R."/>
            <person name="Kale V."/>
            <person name="Holt S."/>
            <person name="Cochrane G."/>
            <person name="Meng A."/>
            <person name="Brown T."/>
            <person name="Cohen L."/>
        </authorList>
    </citation>
    <scope>NUCLEOTIDE SEQUENCE</scope>
    <source>
        <strain evidence="2">CCMP 410</strain>
    </source>
</reference>
<evidence type="ECO:0000313" key="2">
    <source>
        <dbReference type="EMBL" id="CAD9282216.1"/>
    </source>
</evidence>
<gene>
    <name evidence="2" type="ORF">GOCE00092_LOCUS11127</name>
</gene>
<accession>A0A7S1UYB6</accession>
<sequence length="409" mass="45576">MRDDLDHVQQRSQQQSSQTVQSSPNHCERNQDSLVVRLPDEQHLKQMTTASDSPYQKPQQNPCVSGEKWFIPGVTGKARCLLSQPDAEKVYTKQISFRRSSVLASTSSSGHSALPVSSEGSQTTQMLHSECSEEDSGGHVSSQERSDDEDAASSSAWSDTTSLVPNNDLEVALNLYETVTSMSDAHVQEEKVWISKRRRSSRSSSKLDEGTTKKKKMSDLYAYHSLVDAPITLFSSLSLNMTESTAASTTTTRTKLTLPAPKLVVDPKRIAFRVRKHLRKPSVIRAVQRVKEDLDTFSSQVRQHLELKRELSRKGKEVEMLVDQFEKKKNHWVSKPQGHDYSFLTSCNGVQTSRTSVALSCNPSSIGNGVVTPVVKSIDDDQRDDCCSYYDIYPDIDSPRPKVEMATGA</sequence>
<dbReference type="EMBL" id="HBGK01021782">
    <property type="protein sequence ID" value="CAD9282216.1"/>
    <property type="molecule type" value="Transcribed_RNA"/>
</dbReference>
<feature type="compositionally biased region" description="Polar residues" evidence="1">
    <location>
        <begin position="45"/>
        <end position="63"/>
    </location>
</feature>
<dbReference type="AlphaFoldDB" id="A0A7S1UYB6"/>
<feature type="region of interest" description="Disordered" evidence="1">
    <location>
        <begin position="104"/>
        <end position="161"/>
    </location>
</feature>
<feature type="compositionally biased region" description="Low complexity" evidence="1">
    <location>
        <begin position="152"/>
        <end position="161"/>
    </location>
</feature>
<organism evidence="2">
    <name type="scientific">Grammatophora oceanica</name>
    <dbReference type="NCBI Taxonomy" id="210454"/>
    <lineage>
        <taxon>Eukaryota</taxon>
        <taxon>Sar</taxon>
        <taxon>Stramenopiles</taxon>
        <taxon>Ochrophyta</taxon>
        <taxon>Bacillariophyta</taxon>
        <taxon>Fragilariophyceae</taxon>
        <taxon>Fragilariophycidae</taxon>
        <taxon>Rhabdonematales</taxon>
        <taxon>Grammatophoraceae</taxon>
        <taxon>Grammatophora</taxon>
    </lineage>
</organism>
<feature type="region of interest" description="Disordered" evidence="1">
    <location>
        <begin position="190"/>
        <end position="214"/>
    </location>
</feature>
<feature type="compositionally biased region" description="Low complexity" evidence="1">
    <location>
        <begin position="10"/>
        <end position="23"/>
    </location>
</feature>
<feature type="compositionally biased region" description="Polar residues" evidence="1">
    <location>
        <begin position="118"/>
        <end position="127"/>
    </location>
</feature>
<protein>
    <submittedName>
        <fullName evidence="2">Uncharacterized protein</fullName>
    </submittedName>
</protein>
<name>A0A7S1UYB6_9STRA</name>